<keyword evidence="4" id="KW-1185">Reference proteome</keyword>
<dbReference type="PANTHER" id="PTHR13318">
    <property type="entry name" value="PARTNER OF PAIRED, ISOFORM B-RELATED"/>
    <property type="match status" value="1"/>
</dbReference>
<dbReference type="EMBL" id="JANVFT010000014">
    <property type="protein sequence ID" value="KAJ4498698.1"/>
    <property type="molecule type" value="Genomic_DNA"/>
</dbReference>
<feature type="compositionally biased region" description="Polar residues" evidence="1">
    <location>
        <begin position="22"/>
        <end position="49"/>
    </location>
</feature>
<feature type="compositionally biased region" description="Basic residues" evidence="1">
    <location>
        <begin position="87"/>
        <end position="103"/>
    </location>
</feature>
<name>A0ABQ8VQM5_9AGAR</name>
<proteinExistence type="predicted"/>
<evidence type="ECO:0000256" key="1">
    <source>
        <dbReference type="SAM" id="MobiDB-lite"/>
    </source>
</evidence>
<feature type="compositionally biased region" description="Polar residues" evidence="1">
    <location>
        <begin position="1"/>
        <end position="15"/>
    </location>
</feature>
<dbReference type="Pfam" id="PF23550">
    <property type="entry name" value="zf_Tbcl_Rhp7"/>
    <property type="match status" value="1"/>
</dbReference>
<dbReference type="Proteomes" id="UP001150217">
    <property type="component" value="Unassembled WGS sequence"/>
</dbReference>
<feature type="compositionally biased region" description="Acidic residues" evidence="1">
    <location>
        <begin position="74"/>
        <end position="83"/>
    </location>
</feature>
<organism evidence="3 4">
    <name type="scientific">Lentinula lateritia</name>
    <dbReference type="NCBI Taxonomy" id="40482"/>
    <lineage>
        <taxon>Eukaryota</taxon>
        <taxon>Fungi</taxon>
        <taxon>Dikarya</taxon>
        <taxon>Basidiomycota</taxon>
        <taxon>Agaricomycotina</taxon>
        <taxon>Agaricomycetes</taxon>
        <taxon>Agaricomycetidae</taxon>
        <taxon>Agaricales</taxon>
        <taxon>Marasmiineae</taxon>
        <taxon>Omphalotaceae</taxon>
        <taxon>Lentinula</taxon>
    </lineage>
</organism>
<evidence type="ECO:0000259" key="2">
    <source>
        <dbReference type="Pfam" id="PF23550"/>
    </source>
</evidence>
<feature type="domain" description="DNA repair protein rhp7 treble clef" evidence="2">
    <location>
        <begin position="133"/>
        <end position="169"/>
    </location>
</feature>
<dbReference type="InterPro" id="IPR032675">
    <property type="entry name" value="LRR_dom_sf"/>
</dbReference>
<gene>
    <name evidence="3" type="ORF">C8R41DRAFT_817374</name>
</gene>
<accession>A0ABQ8VQM5</accession>
<evidence type="ECO:0000313" key="4">
    <source>
        <dbReference type="Proteomes" id="UP001150217"/>
    </source>
</evidence>
<feature type="compositionally biased region" description="Acidic residues" evidence="1">
    <location>
        <begin position="107"/>
        <end position="117"/>
    </location>
</feature>
<dbReference type="Gene3D" id="3.80.10.10">
    <property type="entry name" value="Ribonuclease Inhibitor"/>
    <property type="match status" value="2"/>
</dbReference>
<evidence type="ECO:0000313" key="3">
    <source>
        <dbReference type="EMBL" id="KAJ4498698.1"/>
    </source>
</evidence>
<reference evidence="3" key="1">
    <citation type="submission" date="2022-08" db="EMBL/GenBank/DDBJ databases">
        <title>A Global Phylogenomic Analysis of the Shiitake Genus Lentinula.</title>
        <authorList>
            <consortium name="DOE Joint Genome Institute"/>
            <person name="Sierra-Patev S."/>
            <person name="Min B."/>
            <person name="Naranjo-Ortiz M."/>
            <person name="Looney B."/>
            <person name="Konkel Z."/>
            <person name="Slot J.C."/>
            <person name="Sakamoto Y."/>
            <person name="Steenwyk J.L."/>
            <person name="Rokas A."/>
            <person name="Carro J."/>
            <person name="Camarero S."/>
            <person name="Ferreira P."/>
            <person name="Molpeceres G."/>
            <person name="Ruiz-Duenas F.J."/>
            <person name="Serrano A."/>
            <person name="Henrissat B."/>
            <person name="Drula E."/>
            <person name="Hughes K.W."/>
            <person name="Mata J.L."/>
            <person name="Ishikawa N.K."/>
            <person name="Vargas-Isla R."/>
            <person name="Ushijima S."/>
            <person name="Smith C.A."/>
            <person name="Ahrendt S."/>
            <person name="Andreopoulos W."/>
            <person name="He G."/>
            <person name="Labutti K."/>
            <person name="Lipzen A."/>
            <person name="Ng V."/>
            <person name="Riley R."/>
            <person name="Sandor L."/>
            <person name="Barry K."/>
            <person name="Martinez A.T."/>
            <person name="Xiao Y."/>
            <person name="Gibbons J.G."/>
            <person name="Terashima K."/>
            <person name="Grigoriev I.V."/>
            <person name="Hibbett D.S."/>
        </authorList>
    </citation>
    <scope>NUCLEOTIDE SEQUENCE</scope>
    <source>
        <strain evidence="3">RHP3577 ss4</strain>
    </source>
</reference>
<sequence>MSSRRNNVRGPTSALTDFLREQNITPTTVATRVATQNQPAAGSSNSAQIPDSAEEPVLLRRNQRRNRVTTRDEYDSDGLDEPEAPATKKKKVSANKAKGKKTGKKDDEDDYEDDDDPYTALSKMGARARPANGSIERCAECEKEFSVSQYTIAATGSGFLCHTCAKKLGNDPFKKPTAPRKRMKAADKRNIVHFEKPRFPTLVSICINIISTHIDDIEAFGEIGTLNMDAISKAISRKRSLNSENVHLFYGPGNTSLTLYDATKLSSTALITLGHLNPNLTKLHLNFCGLISDEVMNSWCSSLPNLVHLQLLGPFLVRVPAWIAFFESHSQLQSFLITQSPRFDLECLQSLIRTSAKTLTRLGLREVGLLSDDFLGPIGLLSGQLSYLDISEPSQSCSNEAVNTLLGAVGSTLTDLNLSGHIELTDDVLQYGILPNITSLQHLTLSNLPLLTDEGVTLFFSQWPNPPLTAVTFSRNPKLSTNSLVELLNHSGEGLRLLDVNGWKDVSATALANIATQARDLGKIDLGWCREVDDFIVKSILDNCKNRLTEVKVWGCNKVQGKWVTSGTKTKAKIFGIERAHTSII</sequence>
<feature type="region of interest" description="Disordered" evidence="1">
    <location>
        <begin position="1"/>
        <end position="118"/>
    </location>
</feature>
<dbReference type="SUPFAM" id="SSF52047">
    <property type="entry name" value="RNI-like"/>
    <property type="match status" value="1"/>
</dbReference>
<dbReference type="PANTHER" id="PTHR13318:SF190">
    <property type="entry name" value="PARTNER OF PAIRED, ISOFORM B"/>
    <property type="match status" value="1"/>
</dbReference>
<dbReference type="InterPro" id="IPR056451">
    <property type="entry name" value="Znf_Tbcl_Rhp7"/>
</dbReference>
<protein>
    <submittedName>
        <fullName evidence="3">RNI-like protein</fullName>
    </submittedName>
</protein>
<comment type="caution">
    <text evidence="3">The sequence shown here is derived from an EMBL/GenBank/DDBJ whole genome shotgun (WGS) entry which is preliminary data.</text>
</comment>